<dbReference type="RefSeq" id="WP_135848519.1">
    <property type="nucleotide sequence ID" value="NZ_RHPJ01000001.1"/>
</dbReference>
<accession>A0A4Z1E6G0</accession>
<dbReference type="Pfam" id="PF18096">
    <property type="entry name" value="Thump_like"/>
    <property type="match status" value="1"/>
</dbReference>
<dbReference type="Gene3D" id="3.40.50.150">
    <property type="entry name" value="Vaccinia Virus protein VP39"/>
    <property type="match status" value="1"/>
</dbReference>
<gene>
    <name evidence="2" type="ORF">SERN_0484</name>
</gene>
<comment type="caution">
    <text evidence="2">The sequence shown here is derived from an EMBL/GenBank/DDBJ whole genome shotgun (WGS) entry which is preliminary data.</text>
</comment>
<dbReference type="AlphaFoldDB" id="A0A4Z1E6G0"/>
<dbReference type="Proteomes" id="UP000297318">
    <property type="component" value="Unassembled WGS sequence"/>
</dbReference>
<evidence type="ECO:0000259" key="1">
    <source>
        <dbReference type="Pfam" id="PF18096"/>
    </source>
</evidence>
<keyword evidence="3" id="KW-1185">Reference proteome</keyword>
<organism evidence="2 3">
    <name type="scientific">Serinibacter arcticus</name>
    <dbReference type="NCBI Taxonomy" id="1655435"/>
    <lineage>
        <taxon>Bacteria</taxon>
        <taxon>Bacillati</taxon>
        <taxon>Actinomycetota</taxon>
        <taxon>Actinomycetes</taxon>
        <taxon>Micrococcales</taxon>
        <taxon>Beutenbergiaceae</taxon>
        <taxon>Serinibacter</taxon>
    </lineage>
</organism>
<sequence>MDPASIRPLVDPAGWALLAQLPPYDAAQALALGTALRETGLDADLVAAALTQSRLRARAVGKFGDLAQDMLFTPEGLEQATRLTVAARHAHRFRTAGATHVADLGCGIGADSLALAGLGMRVLAVERDPATAMVASVNLRQLPEARVVTADAFAVDLEGVDGVWADPARRTSSGRRLHELADYSPAVDALLDLRARIPRLGLKLGPGLAHRDIPRDAHAQWLSVAGDVVEADLWFGDLAPEGAGRSALVVDAAGTGVTLAGAGDPSSPVEQADAGPVGSYLYEPDGAVIRAGLVARLAADLGGHLVDPTIAYVTAPAPTATPFATGFRVLDAMPFSLKRLKSYLRERDVGVLEIKKRGSALDPARLRTQLALRGSASATIVLTRIAGAPRVLVVERLGAGTDVRGPVAPPEES</sequence>
<reference evidence="2 3" key="1">
    <citation type="submission" date="2018-11" db="EMBL/GenBank/DDBJ databases">
        <title>Complete genome sequencing of the Actinobacteria Serinibacter sp. K3-2.</title>
        <authorList>
            <person name="Rakitin A.L."/>
            <person name="Beletsky A.V."/>
            <person name="Mardanov A.V."/>
            <person name="Ravin N.V."/>
            <person name="Gromova A.S."/>
            <person name="Filippova S.N."/>
            <person name="Gal'Chenko V.F."/>
        </authorList>
    </citation>
    <scope>NUCLEOTIDE SEQUENCE [LARGE SCALE GENOMIC DNA]</scope>
    <source>
        <strain evidence="2 3">K3-2</strain>
    </source>
</reference>
<protein>
    <recommendedName>
        <fullName evidence="1">THUMP-like domain-containing protein</fullName>
    </recommendedName>
</protein>
<feature type="domain" description="THUMP-like" evidence="1">
    <location>
        <begin position="325"/>
        <end position="396"/>
    </location>
</feature>
<dbReference type="InterPro" id="IPR029063">
    <property type="entry name" value="SAM-dependent_MTases_sf"/>
</dbReference>
<proteinExistence type="predicted"/>
<dbReference type="OrthoDB" id="9810570at2"/>
<name>A0A4Z1E6G0_9MICO</name>
<dbReference type="CDD" id="cd02440">
    <property type="entry name" value="AdoMet_MTases"/>
    <property type="match status" value="1"/>
</dbReference>
<dbReference type="EMBL" id="RHPJ01000001">
    <property type="protein sequence ID" value="TGO06292.1"/>
    <property type="molecule type" value="Genomic_DNA"/>
</dbReference>
<dbReference type="SUPFAM" id="SSF53335">
    <property type="entry name" value="S-adenosyl-L-methionine-dependent methyltransferases"/>
    <property type="match status" value="1"/>
</dbReference>
<dbReference type="InterPro" id="IPR041497">
    <property type="entry name" value="Thump-like"/>
</dbReference>
<evidence type="ECO:0000313" key="3">
    <source>
        <dbReference type="Proteomes" id="UP000297318"/>
    </source>
</evidence>
<evidence type="ECO:0000313" key="2">
    <source>
        <dbReference type="EMBL" id="TGO06292.1"/>
    </source>
</evidence>